<evidence type="ECO:0000256" key="3">
    <source>
        <dbReference type="ARBA" id="ARBA00023235"/>
    </source>
</evidence>
<comment type="similarity">
    <text evidence="1">Belongs to the tRNA pseudouridine synthase TruA family.</text>
</comment>
<evidence type="ECO:0000313" key="6">
    <source>
        <dbReference type="EMBL" id="GIL60330.1"/>
    </source>
</evidence>
<name>A0A8J4BFM9_9CHLO</name>
<dbReference type="GO" id="GO:0009982">
    <property type="term" value="F:pseudouridine synthase activity"/>
    <property type="evidence" value="ECO:0007669"/>
    <property type="project" value="InterPro"/>
</dbReference>
<dbReference type="Gene3D" id="3.30.70.660">
    <property type="entry name" value="Pseudouridine synthase I, catalytic domain, C-terminal subdomain"/>
    <property type="match status" value="2"/>
</dbReference>
<dbReference type="InterPro" id="IPR020097">
    <property type="entry name" value="PsdUridine_synth_TruA_a/b_dom"/>
</dbReference>
<dbReference type="SUPFAM" id="SSF55120">
    <property type="entry name" value="Pseudouridine synthase"/>
    <property type="match status" value="2"/>
</dbReference>
<accession>A0A8J4BFM9</accession>
<feature type="region of interest" description="Disordered" evidence="4">
    <location>
        <begin position="627"/>
        <end position="696"/>
    </location>
</feature>
<keyword evidence="3" id="KW-0413">Isomerase</keyword>
<feature type="region of interest" description="Disordered" evidence="4">
    <location>
        <begin position="167"/>
        <end position="204"/>
    </location>
</feature>
<dbReference type="Pfam" id="PF01416">
    <property type="entry name" value="PseudoU_synth_1"/>
    <property type="match status" value="1"/>
</dbReference>
<feature type="compositionally biased region" description="Low complexity" evidence="4">
    <location>
        <begin position="185"/>
        <end position="198"/>
    </location>
</feature>
<feature type="domain" description="Pseudouridine synthase I TruA alpha/beta" evidence="5">
    <location>
        <begin position="412"/>
        <end position="473"/>
    </location>
</feature>
<dbReference type="GO" id="GO:0005737">
    <property type="term" value="C:cytoplasm"/>
    <property type="evidence" value="ECO:0007669"/>
    <property type="project" value="TreeGrafter"/>
</dbReference>
<evidence type="ECO:0000256" key="2">
    <source>
        <dbReference type="ARBA" id="ARBA00022694"/>
    </source>
</evidence>
<keyword evidence="2" id="KW-0819">tRNA processing</keyword>
<dbReference type="GO" id="GO:0003723">
    <property type="term" value="F:RNA binding"/>
    <property type="evidence" value="ECO:0007669"/>
    <property type="project" value="InterPro"/>
</dbReference>
<dbReference type="InterPro" id="IPR020095">
    <property type="entry name" value="PsdUridine_synth_TruA_C"/>
</dbReference>
<evidence type="ECO:0000256" key="1">
    <source>
        <dbReference type="ARBA" id="ARBA00009375"/>
    </source>
</evidence>
<dbReference type="InterPro" id="IPR020103">
    <property type="entry name" value="PsdUridine_synth_cat_dom_sf"/>
</dbReference>
<dbReference type="EMBL" id="BNCO01000039">
    <property type="protein sequence ID" value="GIL60330.1"/>
    <property type="molecule type" value="Genomic_DNA"/>
</dbReference>
<organism evidence="6 7">
    <name type="scientific">Volvox africanus</name>
    <dbReference type="NCBI Taxonomy" id="51714"/>
    <lineage>
        <taxon>Eukaryota</taxon>
        <taxon>Viridiplantae</taxon>
        <taxon>Chlorophyta</taxon>
        <taxon>core chlorophytes</taxon>
        <taxon>Chlorophyceae</taxon>
        <taxon>CS clade</taxon>
        <taxon>Chlamydomonadales</taxon>
        <taxon>Volvocaceae</taxon>
        <taxon>Volvox</taxon>
    </lineage>
</organism>
<reference evidence="6" key="1">
    <citation type="journal article" date="2021" name="Proc. Natl. Acad. Sci. U.S.A.">
        <title>Three genomes in the algal genus Volvox reveal the fate of a haploid sex-determining region after a transition to homothallism.</title>
        <authorList>
            <person name="Yamamoto K."/>
            <person name="Hamaji T."/>
            <person name="Kawai-Toyooka H."/>
            <person name="Matsuzaki R."/>
            <person name="Takahashi F."/>
            <person name="Nishimura Y."/>
            <person name="Kawachi M."/>
            <person name="Noguchi H."/>
            <person name="Minakuchi Y."/>
            <person name="Umen J.G."/>
            <person name="Toyoda A."/>
            <person name="Nozaki H."/>
        </authorList>
    </citation>
    <scope>NUCLEOTIDE SEQUENCE</scope>
    <source>
        <strain evidence="6">NIES-3780</strain>
    </source>
</reference>
<dbReference type="GO" id="GO:1990481">
    <property type="term" value="P:mRNA pseudouridine synthesis"/>
    <property type="evidence" value="ECO:0007669"/>
    <property type="project" value="TreeGrafter"/>
</dbReference>
<evidence type="ECO:0000259" key="5">
    <source>
        <dbReference type="Pfam" id="PF01416"/>
    </source>
</evidence>
<dbReference type="GO" id="GO:0031119">
    <property type="term" value="P:tRNA pseudouridine synthesis"/>
    <property type="evidence" value="ECO:0007669"/>
    <property type="project" value="TreeGrafter"/>
</dbReference>
<comment type="caution">
    <text evidence="6">The sequence shown here is derived from an EMBL/GenBank/DDBJ whole genome shotgun (WGS) entry which is preliminary data.</text>
</comment>
<feature type="region of interest" description="Disordered" evidence="4">
    <location>
        <begin position="295"/>
        <end position="388"/>
    </location>
</feature>
<dbReference type="PANTHER" id="PTHR11142:SF5">
    <property type="entry name" value="TRNA PSEUDOURIDINE(38_39) SYNTHASE"/>
    <property type="match status" value="1"/>
</dbReference>
<dbReference type="InterPro" id="IPR001406">
    <property type="entry name" value="PsdUridine_synth_TruA"/>
</dbReference>
<sequence length="696" mass="73653">MERVALVCGYDGAGYFGLQRQSDSTGRPTLEHELEKALVTVGALRARDVGALHKVNWSRTSRTDKGVSAAANLVAMDIPAGFLSMLVTTAANSSSGGVRAARSGGDTAVSDLGPLVQRLNEALPPAMRVLGAVRPGPTFEARWAAHGRRYEYLLPVWAFDPEVGKRRGHMERQAQHDQRQKHSQQQHVTVAETSSTTAERSRRRAEYEINASTYRLTPLEIKRLNLILGVFVGSHCFHNFTSEAAEDLGELRRTIHRAYAEGPIYLTPTASVASTCAQSAASADASRCLQTEHTLQPHTSSLRQAEPSPETVLLPQTQPPSRPQLQPLCPSPQGLPLNSAPASGDSQADKPHDKWGTQQGLRNAPAQGRAGNQQEAQRHPGVSCTSGLPASARATADALASSGSEVLTAAPTPYVRIVFVGCGFLMHQIRRMVGLALAVARRAAPPDCVRAALDPGRPFITVPTAPPTGLLMDRAFFSAESYRLACLTQPLDLLPAGCDSSGDGNCNAATSQSANETPWKAQLEVAICARAAFKRDTLYPAIQGAGPLEMWSFLCGLTEAAYGFRGWAKQLTAPSQGREPGQGSAKSIAAATCTPLSVKGCAANKFGGSLVSMQGCPDQQVTEVLETGKESEKGDGNGAAKQPANAASGLEPSYRDVVEAAGGGECSSGKKETSSLGEDGEEGRARKRRAMDSTAA</sequence>
<dbReference type="AlphaFoldDB" id="A0A8J4BFM9"/>
<dbReference type="PANTHER" id="PTHR11142">
    <property type="entry name" value="PSEUDOURIDYLATE SYNTHASE"/>
    <property type="match status" value="1"/>
</dbReference>
<dbReference type="Proteomes" id="UP000747399">
    <property type="component" value="Unassembled WGS sequence"/>
</dbReference>
<evidence type="ECO:0000256" key="4">
    <source>
        <dbReference type="SAM" id="MobiDB-lite"/>
    </source>
</evidence>
<keyword evidence="7" id="KW-1185">Reference proteome</keyword>
<gene>
    <name evidence="6" type="ORF">Vafri_14959</name>
</gene>
<dbReference type="Gene3D" id="3.30.70.580">
    <property type="entry name" value="Pseudouridine synthase I, catalytic domain, N-terminal subdomain"/>
    <property type="match status" value="1"/>
</dbReference>
<feature type="compositionally biased region" description="Basic and acidic residues" evidence="4">
    <location>
        <begin position="167"/>
        <end position="180"/>
    </location>
</feature>
<protein>
    <recommendedName>
        <fullName evidence="5">Pseudouridine synthase I TruA alpha/beta domain-containing protein</fullName>
    </recommendedName>
</protein>
<proteinExistence type="inferred from homology"/>
<dbReference type="GO" id="GO:0005634">
    <property type="term" value="C:nucleus"/>
    <property type="evidence" value="ECO:0007669"/>
    <property type="project" value="TreeGrafter"/>
</dbReference>
<evidence type="ECO:0000313" key="7">
    <source>
        <dbReference type="Proteomes" id="UP000747399"/>
    </source>
</evidence>
<dbReference type="InterPro" id="IPR020094">
    <property type="entry name" value="TruA/RsuA/RluB/E/F_N"/>
</dbReference>